<dbReference type="KEGG" id="bwe:BcerKBAB4_1174"/>
<evidence type="ECO:0000313" key="3">
    <source>
        <dbReference type="Proteomes" id="UP000002154"/>
    </source>
</evidence>
<proteinExistence type="predicted"/>
<name>A9VJY6_BACMK</name>
<dbReference type="RefSeq" id="WP_012260567.1">
    <property type="nucleotide sequence ID" value="NC_010184.1"/>
</dbReference>
<evidence type="ECO:0000259" key="1">
    <source>
        <dbReference type="PROSITE" id="PS50943"/>
    </source>
</evidence>
<sequence length="221" mass="25969">MSINNFGRDIKALRTKRKIGSRELSRLIGKAETYISQLERGLIKKPDYSTAYDIMKHLGFTESGIKDFLYNFHQIKSPERIVTEAEEVENWEEKRAAEIEDILLQKQEEIDTDPEYHENRLAHDLKNFESQWMMDLHEQLEDKNEEIKKELSFNINKNVQTFEPIINNLLSLLTSTRKDRGNFNLFVGLFENDLSALSEESKEKILNTVKEEMNKQNQNNA</sequence>
<accession>A9VJY6</accession>
<dbReference type="CDD" id="cd00093">
    <property type="entry name" value="HTH_XRE"/>
    <property type="match status" value="1"/>
</dbReference>
<organism evidence="2 3">
    <name type="scientific">Bacillus mycoides (strain KBAB4)</name>
    <name type="common">Bacillus weihenstephanensis</name>
    <dbReference type="NCBI Taxonomy" id="315730"/>
    <lineage>
        <taxon>Bacteria</taxon>
        <taxon>Bacillati</taxon>
        <taxon>Bacillota</taxon>
        <taxon>Bacilli</taxon>
        <taxon>Bacillales</taxon>
        <taxon>Bacillaceae</taxon>
        <taxon>Bacillus</taxon>
        <taxon>Bacillus cereus group</taxon>
    </lineage>
</organism>
<dbReference type="GO" id="GO:0003677">
    <property type="term" value="F:DNA binding"/>
    <property type="evidence" value="ECO:0007669"/>
    <property type="project" value="InterPro"/>
</dbReference>
<dbReference type="eggNOG" id="ENOG502ZPQZ">
    <property type="taxonomic scope" value="Bacteria"/>
</dbReference>
<dbReference type="InterPro" id="IPR001387">
    <property type="entry name" value="Cro/C1-type_HTH"/>
</dbReference>
<dbReference type="Pfam" id="PF12844">
    <property type="entry name" value="HTH_19"/>
    <property type="match status" value="1"/>
</dbReference>
<feature type="domain" description="HTH cro/C1-type" evidence="1">
    <location>
        <begin position="10"/>
        <end position="65"/>
    </location>
</feature>
<dbReference type="EMBL" id="CP000903">
    <property type="protein sequence ID" value="ABY42422.1"/>
    <property type="molecule type" value="Genomic_DNA"/>
</dbReference>
<dbReference type="InterPro" id="IPR010982">
    <property type="entry name" value="Lambda_DNA-bd_dom_sf"/>
</dbReference>
<dbReference type="PROSITE" id="PS50943">
    <property type="entry name" value="HTH_CROC1"/>
    <property type="match status" value="1"/>
</dbReference>
<dbReference type="HOGENOM" id="CLU_1248608_0_0_9"/>
<gene>
    <name evidence="2" type="ordered locus">BcerKBAB4_1174</name>
</gene>
<dbReference type="Gene3D" id="1.10.260.40">
    <property type="entry name" value="lambda repressor-like DNA-binding domains"/>
    <property type="match status" value="1"/>
</dbReference>
<evidence type="ECO:0000313" key="2">
    <source>
        <dbReference type="EMBL" id="ABY42422.1"/>
    </source>
</evidence>
<dbReference type="SMART" id="SM00530">
    <property type="entry name" value="HTH_XRE"/>
    <property type="match status" value="1"/>
</dbReference>
<protein>
    <submittedName>
        <fullName evidence="2">Helix-turn-helix domain protein</fullName>
    </submittedName>
</protein>
<dbReference type="AlphaFoldDB" id="A9VJY6"/>
<reference evidence="2 3" key="1">
    <citation type="journal article" date="2008" name="Chem. Biol. Interact.">
        <title>Extending the Bacillus cereus group genomics to putative food-borne pathogens of different toxicity.</title>
        <authorList>
            <person name="Lapidus A."/>
            <person name="Goltsman E."/>
            <person name="Auger S."/>
            <person name="Galleron N."/>
            <person name="Segurens B."/>
            <person name="Dossat C."/>
            <person name="Land M.L."/>
            <person name="Broussolle V."/>
            <person name="Brillard J."/>
            <person name="Guinebretiere M.H."/>
            <person name="Sanchis V."/>
            <person name="Nguen-The C."/>
            <person name="Lereclus D."/>
            <person name="Richardson P."/>
            <person name="Wincker P."/>
            <person name="Weissenbach J."/>
            <person name="Ehrlich S.D."/>
            <person name="Sorokin A."/>
        </authorList>
    </citation>
    <scope>NUCLEOTIDE SEQUENCE [LARGE SCALE GENOMIC DNA]</scope>
    <source>
        <strain evidence="2 3">KBAB4</strain>
    </source>
</reference>
<dbReference type="SUPFAM" id="SSF47413">
    <property type="entry name" value="lambda repressor-like DNA-binding domains"/>
    <property type="match status" value="1"/>
</dbReference>
<dbReference type="Proteomes" id="UP000002154">
    <property type="component" value="Chromosome"/>
</dbReference>